<organism evidence="2 3">
    <name type="scientific">Brachionus plicatilis</name>
    <name type="common">Marine rotifer</name>
    <name type="synonym">Brachionus muelleri</name>
    <dbReference type="NCBI Taxonomy" id="10195"/>
    <lineage>
        <taxon>Eukaryota</taxon>
        <taxon>Metazoa</taxon>
        <taxon>Spiralia</taxon>
        <taxon>Gnathifera</taxon>
        <taxon>Rotifera</taxon>
        <taxon>Eurotatoria</taxon>
        <taxon>Monogononta</taxon>
        <taxon>Pseudotrocha</taxon>
        <taxon>Ploima</taxon>
        <taxon>Brachionidae</taxon>
        <taxon>Brachionus</taxon>
    </lineage>
</organism>
<dbReference type="AlphaFoldDB" id="A0A3M7SBX1"/>
<gene>
    <name evidence="2" type="ORF">BpHYR1_014221</name>
</gene>
<sequence length="115" mass="13318">MGSFTVHVFLTQKDILYTMKILDKNRFKRGTDIYMDSLLRSKVIANKVKSPLFSPLEIKARGHFEDLRKLVPIFKILWRSVNPLRFFEHPLIEPFNDPKSDSTSASEFPSDSSSL</sequence>
<dbReference type="EMBL" id="REGN01001667">
    <property type="protein sequence ID" value="RNA33219.1"/>
    <property type="molecule type" value="Genomic_DNA"/>
</dbReference>
<dbReference type="Proteomes" id="UP000276133">
    <property type="component" value="Unassembled WGS sequence"/>
</dbReference>
<name>A0A3M7SBX1_BRAPC</name>
<feature type="region of interest" description="Disordered" evidence="1">
    <location>
        <begin position="93"/>
        <end position="115"/>
    </location>
</feature>
<keyword evidence="3" id="KW-1185">Reference proteome</keyword>
<reference evidence="2 3" key="1">
    <citation type="journal article" date="2018" name="Sci. Rep.">
        <title>Genomic signatures of local adaptation to the degree of environmental predictability in rotifers.</title>
        <authorList>
            <person name="Franch-Gras L."/>
            <person name="Hahn C."/>
            <person name="Garcia-Roger E.M."/>
            <person name="Carmona M.J."/>
            <person name="Serra M."/>
            <person name="Gomez A."/>
        </authorList>
    </citation>
    <scope>NUCLEOTIDE SEQUENCE [LARGE SCALE GENOMIC DNA]</scope>
    <source>
        <strain evidence="2">HYR1</strain>
    </source>
</reference>
<evidence type="ECO:0000256" key="1">
    <source>
        <dbReference type="SAM" id="MobiDB-lite"/>
    </source>
</evidence>
<evidence type="ECO:0000313" key="2">
    <source>
        <dbReference type="EMBL" id="RNA33219.1"/>
    </source>
</evidence>
<feature type="compositionally biased region" description="Polar residues" evidence="1">
    <location>
        <begin position="101"/>
        <end position="115"/>
    </location>
</feature>
<proteinExistence type="predicted"/>
<protein>
    <submittedName>
        <fullName evidence="2">Uncharacterized protein</fullName>
    </submittedName>
</protein>
<accession>A0A3M7SBX1</accession>
<evidence type="ECO:0000313" key="3">
    <source>
        <dbReference type="Proteomes" id="UP000276133"/>
    </source>
</evidence>
<comment type="caution">
    <text evidence="2">The sequence shown here is derived from an EMBL/GenBank/DDBJ whole genome shotgun (WGS) entry which is preliminary data.</text>
</comment>